<dbReference type="SMART" id="SM00922">
    <property type="entry name" value="MR_MLE"/>
    <property type="match status" value="1"/>
</dbReference>
<feature type="compositionally biased region" description="Polar residues" evidence="1">
    <location>
        <begin position="370"/>
        <end position="398"/>
    </location>
</feature>
<dbReference type="Proteomes" id="UP001321477">
    <property type="component" value="Chromosome"/>
</dbReference>
<evidence type="ECO:0000313" key="3">
    <source>
        <dbReference type="EMBL" id="BDZ55770.1"/>
    </source>
</evidence>
<proteinExistence type="predicted"/>
<feature type="region of interest" description="Disordered" evidence="1">
    <location>
        <begin position="328"/>
        <end position="398"/>
    </location>
</feature>
<dbReference type="Pfam" id="PF13378">
    <property type="entry name" value="MR_MLE_C"/>
    <property type="match status" value="1"/>
</dbReference>
<dbReference type="InterPro" id="IPR029017">
    <property type="entry name" value="Enolase-like_N"/>
</dbReference>
<protein>
    <recommendedName>
        <fullName evidence="2">Mandelate racemase/muconate lactonizing enzyme C-terminal domain-containing protein</fullName>
    </recommendedName>
</protein>
<dbReference type="PANTHER" id="PTHR48080:SF6">
    <property type="entry name" value="STARVATION-SENSING PROTEIN RSPA"/>
    <property type="match status" value="1"/>
</dbReference>
<dbReference type="InterPro" id="IPR034593">
    <property type="entry name" value="DgoD-like"/>
</dbReference>
<gene>
    <name evidence="3" type="ORF">GCM10025870_28430</name>
</gene>
<organism evidence="3 4">
    <name type="scientific">Agromyces marinus</name>
    <dbReference type="NCBI Taxonomy" id="1389020"/>
    <lineage>
        <taxon>Bacteria</taxon>
        <taxon>Bacillati</taxon>
        <taxon>Actinomycetota</taxon>
        <taxon>Actinomycetes</taxon>
        <taxon>Micrococcales</taxon>
        <taxon>Microbacteriaceae</taxon>
        <taxon>Agromyces</taxon>
    </lineage>
</organism>
<feature type="region of interest" description="Disordered" evidence="1">
    <location>
        <begin position="292"/>
        <end position="316"/>
    </location>
</feature>
<dbReference type="SFLD" id="SFLDS00001">
    <property type="entry name" value="Enolase"/>
    <property type="match status" value="1"/>
</dbReference>
<dbReference type="InterPro" id="IPR018110">
    <property type="entry name" value="Mandel_Rmase/mucon_lact_enz_CS"/>
</dbReference>
<dbReference type="Pfam" id="PF02746">
    <property type="entry name" value="MR_MLE_N"/>
    <property type="match status" value="1"/>
</dbReference>
<evidence type="ECO:0000256" key="1">
    <source>
        <dbReference type="SAM" id="MobiDB-lite"/>
    </source>
</evidence>
<dbReference type="PROSITE" id="PS00908">
    <property type="entry name" value="MR_MLE_1"/>
    <property type="match status" value="1"/>
</dbReference>
<feature type="compositionally biased region" description="Basic residues" evidence="1">
    <location>
        <begin position="306"/>
        <end position="316"/>
    </location>
</feature>
<keyword evidence="4" id="KW-1185">Reference proteome</keyword>
<feature type="compositionally biased region" description="Low complexity" evidence="1">
    <location>
        <begin position="348"/>
        <end position="366"/>
    </location>
</feature>
<evidence type="ECO:0000313" key="4">
    <source>
        <dbReference type="Proteomes" id="UP001321477"/>
    </source>
</evidence>
<dbReference type="Gene3D" id="3.30.390.10">
    <property type="entry name" value="Enolase-like, N-terminal domain"/>
    <property type="match status" value="1"/>
</dbReference>
<accession>A0ABM8H4N6</accession>
<dbReference type="Gene3D" id="3.20.20.120">
    <property type="entry name" value="Enolase-like C-terminal domain"/>
    <property type="match status" value="1"/>
</dbReference>
<dbReference type="InterPro" id="IPR013342">
    <property type="entry name" value="Mandelate_racemase_C"/>
</dbReference>
<reference evidence="4" key="1">
    <citation type="journal article" date="2019" name="Int. J. Syst. Evol. Microbiol.">
        <title>The Global Catalogue of Microorganisms (GCM) 10K type strain sequencing project: providing services to taxonomists for standard genome sequencing and annotation.</title>
        <authorList>
            <consortium name="The Broad Institute Genomics Platform"/>
            <consortium name="The Broad Institute Genome Sequencing Center for Infectious Disease"/>
            <person name="Wu L."/>
            <person name="Ma J."/>
        </authorList>
    </citation>
    <scope>NUCLEOTIDE SEQUENCE [LARGE SCALE GENOMIC DNA]</scope>
    <source>
        <strain evidence="4">NBRC 109019</strain>
    </source>
</reference>
<dbReference type="NCBIfam" id="NF011654">
    <property type="entry name" value="PRK15072.1"/>
    <property type="match status" value="1"/>
</dbReference>
<feature type="compositionally biased region" description="Polar residues" evidence="1">
    <location>
        <begin position="328"/>
        <end position="337"/>
    </location>
</feature>
<dbReference type="PANTHER" id="PTHR48080">
    <property type="entry name" value="D-GALACTONATE DEHYDRATASE-RELATED"/>
    <property type="match status" value="1"/>
</dbReference>
<dbReference type="SUPFAM" id="SSF51604">
    <property type="entry name" value="Enolase C-terminal domain-like"/>
    <property type="match status" value="1"/>
</dbReference>
<dbReference type="InterPro" id="IPR013341">
    <property type="entry name" value="Mandelate_racemase_N_dom"/>
</dbReference>
<dbReference type="SUPFAM" id="SSF54826">
    <property type="entry name" value="Enolase N-terminal domain-like"/>
    <property type="match status" value="1"/>
</dbReference>
<dbReference type="EMBL" id="AP027734">
    <property type="protein sequence ID" value="BDZ55770.1"/>
    <property type="molecule type" value="Genomic_DNA"/>
</dbReference>
<name>A0ABM8H4N6_9MICO</name>
<evidence type="ECO:0000259" key="2">
    <source>
        <dbReference type="SMART" id="SM00922"/>
    </source>
</evidence>
<dbReference type="InterPro" id="IPR036849">
    <property type="entry name" value="Enolase-like_C_sf"/>
</dbReference>
<sequence>MNITQVKVIVTNPGRNFVTAKIETSEGISGVGDATLNGRELAVATYLSEHVAPMLIGRDAFAIEDTWQLMSRASYWRRGPVQTAAQSAIDMALWDIKGKALGVPVYQLLGGRCRTGVMAYTHAGAAEISETIDDLQMFIEQGYHAVRLQCGVPGVPDVYGVDRDTSTQPGAGTERPYVEGWDTSAYLGVVPKLFEAAREAVGFGTHLLHDVHHRLTPSEAGWLGKRLEDHRLFWLEDALASDYQSAYRLVRQHTTTPLAVGEVFTSLVDCEQLIREQLIDYVRASAVHAGGSRDCARSLPSPSPTRSRRAAMARRTCRRSLWPQRCTSGCRPTTWGSRSGRCIRRKQTTSSRTRTRSPTGTSTRVRPPGSASTSTRPWPNATSIDAGTFRSCVSGTER</sequence>
<dbReference type="InterPro" id="IPR029065">
    <property type="entry name" value="Enolase_C-like"/>
</dbReference>
<feature type="domain" description="Mandelate racemase/muconate lactonizing enzyme C-terminal" evidence="2">
    <location>
        <begin position="128"/>
        <end position="257"/>
    </location>
</feature>